<accession>A0A1M4TTU9</accession>
<comment type="catalytic activity">
    <reaction evidence="1">
        <text>ATP + protein L-histidine = ADP + protein N-phospho-L-histidine.</text>
        <dbReference type="EC" id="2.7.13.3"/>
    </reaction>
</comment>
<evidence type="ECO:0000313" key="17">
    <source>
        <dbReference type="Proteomes" id="UP000184035"/>
    </source>
</evidence>
<evidence type="ECO:0000256" key="14">
    <source>
        <dbReference type="SAM" id="Phobius"/>
    </source>
</evidence>
<dbReference type="PROSITE" id="PS50109">
    <property type="entry name" value="HIS_KIN"/>
    <property type="match status" value="1"/>
</dbReference>
<gene>
    <name evidence="16" type="ORF">SAMN05443638_103116</name>
</gene>
<dbReference type="GO" id="GO:0000155">
    <property type="term" value="F:phosphorelay sensor kinase activity"/>
    <property type="evidence" value="ECO:0007669"/>
    <property type="project" value="InterPro"/>
</dbReference>
<dbReference type="FunFam" id="1.10.287.130:FF:000008">
    <property type="entry name" value="Two-component sensor histidine kinase"/>
    <property type="match status" value="1"/>
</dbReference>
<dbReference type="SMART" id="SM00387">
    <property type="entry name" value="HATPase_c"/>
    <property type="match status" value="1"/>
</dbReference>
<dbReference type="SMART" id="SM00388">
    <property type="entry name" value="HisKA"/>
    <property type="match status" value="1"/>
</dbReference>
<keyword evidence="11 14" id="KW-1133">Transmembrane helix</keyword>
<keyword evidence="10" id="KW-0067">ATP-binding</keyword>
<evidence type="ECO:0000256" key="1">
    <source>
        <dbReference type="ARBA" id="ARBA00000085"/>
    </source>
</evidence>
<evidence type="ECO:0000256" key="3">
    <source>
        <dbReference type="ARBA" id="ARBA00012438"/>
    </source>
</evidence>
<comment type="subcellular location">
    <subcellularLocation>
        <location evidence="2">Cell membrane</location>
        <topology evidence="2">Multi-pass membrane protein</topology>
    </subcellularLocation>
</comment>
<evidence type="ECO:0000259" key="15">
    <source>
        <dbReference type="PROSITE" id="PS50109"/>
    </source>
</evidence>
<keyword evidence="5" id="KW-0597">Phosphoprotein</keyword>
<dbReference type="PRINTS" id="PR00344">
    <property type="entry name" value="BCTRLSENSOR"/>
</dbReference>
<organism evidence="16 17">
    <name type="scientific">Clostridium fallax</name>
    <dbReference type="NCBI Taxonomy" id="1533"/>
    <lineage>
        <taxon>Bacteria</taxon>
        <taxon>Bacillati</taxon>
        <taxon>Bacillota</taxon>
        <taxon>Clostridia</taxon>
        <taxon>Eubacteriales</taxon>
        <taxon>Clostridiaceae</taxon>
        <taxon>Clostridium</taxon>
    </lineage>
</organism>
<protein>
    <recommendedName>
        <fullName evidence="3">histidine kinase</fullName>
        <ecNumber evidence="3">2.7.13.3</ecNumber>
    </recommendedName>
</protein>
<name>A0A1M4TTU9_9CLOT</name>
<keyword evidence="12" id="KW-0902">Two-component regulatory system</keyword>
<evidence type="ECO:0000256" key="10">
    <source>
        <dbReference type="ARBA" id="ARBA00022840"/>
    </source>
</evidence>
<feature type="transmembrane region" description="Helical" evidence="14">
    <location>
        <begin position="240"/>
        <end position="259"/>
    </location>
</feature>
<evidence type="ECO:0000256" key="6">
    <source>
        <dbReference type="ARBA" id="ARBA00022679"/>
    </source>
</evidence>
<evidence type="ECO:0000256" key="7">
    <source>
        <dbReference type="ARBA" id="ARBA00022692"/>
    </source>
</evidence>
<dbReference type="InterPro" id="IPR036097">
    <property type="entry name" value="HisK_dim/P_sf"/>
</dbReference>
<feature type="transmembrane region" description="Helical" evidence="14">
    <location>
        <begin position="12"/>
        <end position="32"/>
    </location>
</feature>
<feature type="domain" description="Histidine kinase" evidence="15">
    <location>
        <begin position="400"/>
        <end position="616"/>
    </location>
</feature>
<evidence type="ECO:0000256" key="5">
    <source>
        <dbReference type="ARBA" id="ARBA00022553"/>
    </source>
</evidence>
<evidence type="ECO:0000256" key="8">
    <source>
        <dbReference type="ARBA" id="ARBA00022741"/>
    </source>
</evidence>
<keyword evidence="7 14" id="KW-0812">Transmembrane</keyword>
<dbReference type="InterPro" id="IPR003594">
    <property type="entry name" value="HATPase_dom"/>
</dbReference>
<evidence type="ECO:0000256" key="13">
    <source>
        <dbReference type="ARBA" id="ARBA00023136"/>
    </source>
</evidence>
<dbReference type="AlphaFoldDB" id="A0A1M4TTU9"/>
<dbReference type="CDD" id="cd00082">
    <property type="entry name" value="HisKA"/>
    <property type="match status" value="1"/>
</dbReference>
<keyword evidence="4" id="KW-1003">Cell membrane</keyword>
<proteinExistence type="predicted"/>
<dbReference type="RefSeq" id="WP_072892777.1">
    <property type="nucleotide sequence ID" value="NZ_FQVM01000003.1"/>
</dbReference>
<dbReference type="InterPro" id="IPR036890">
    <property type="entry name" value="HATPase_C_sf"/>
</dbReference>
<sequence>MDIRWKNKLKRLVFKFSVLDLFLIIIAIYATFLCSINIKHYINYASYDIGQTSSLKIIKTILTSDDEKYASLAKQNSINRYKELFDKTDEFVKNTLEEYKDLDNQEEFNNFTKKIIENYNDMTGIVLINNTKNFMLTNEPGIGIENHVINGEDQEQAKSEVINQTKDNIDDTQYKISYIKFKKLNMNSLYNYLNKHESYFTKEDEFTINNENYTLLMFKNTYYNDTPIFYMGLESIRKNIFKLFILILINIIYIIKLIYNIKKYKGNIIKETIKDEPLIQWYGNKPVEGKIKFNYGFIIVLILLSIMSILGILRTSIFFILFNGSIICILIFFNMYRSFGIIRLKKQLKNIISGENNNNNFNLLGLKDIGMLLNDVTNGYNKAVSENIKNEKLKTELITNVSHDLKTPLTSIINYVDILNREDLSEEERKEYLSILDRKANKLKSLINDLFEISKLSSGKIDLEIKRIDLIELLHQSLGECTPVYSNKNIDFKINSDEDILMEYVDPQKFSRVFENLIVNAYKYSLEGTRVYIDINSLDNKVIIAFKNISSYELNFDGKELFERFTRGDLARSSKIDGAGLGLAIAKSIVELHGGEMKIDIEGDMFKVYIILDKYR</sequence>
<dbReference type="InterPro" id="IPR003661">
    <property type="entry name" value="HisK_dim/P_dom"/>
</dbReference>
<feature type="transmembrane region" description="Helical" evidence="14">
    <location>
        <begin position="293"/>
        <end position="311"/>
    </location>
</feature>
<dbReference type="PANTHER" id="PTHR45528">
    <property type="entry name" value="SENSOR HISTIDINE KINASE CPXA"/>
    <property type="match status" value="1"/>
</dbReference>
<keyword evidence="8" id="KW-0547">Nucleotide-binding</keyword>
<evidence type="ECO:0000256" key="11">
    <source>
        <dbReference type="ARBA" id="ARBA00022989"/>
    </source>
</evidence>
<dbReference type="GO" id="GO:0005886">
    <property type="term" value="C:plasma membrane"/>
    <property type="evidence" value="ECO:0007669"/>
    <property type="project" value="UniProtKB-SubCell"/>
</dbReference>
<dbReference type="OrthoDB" id="9792991at2"/>
<keyword evidence="9 16" id="KW-0418">Kinase</keyword>
<evidence type="ECO:0000256" key="9">
    <source>
        <dbReference type="ARBA" id="ARBA00022777"/>
    </source>
</evidence>
<dbReference type="SUPFAM" id="SSF47384">
    <property type="entry name" value="Homodimeric domain of signal transducing histidine kinase"/>
    <property type="match status" value="1"/>
</dbReference>
<evidence type="ECO:0000313" key="16">
    <source>
        <dbReference type="EMBL" id="SHE47836.1"/>
    </source>
</evidence>
<reference evidence="16 17" key="1">
    <citation type="submission" date="2016-11" db="EMBL/GenBank/DDBJ databases">
        <authorList>
            <person name="Jaros S."/>
            <person name="Januszkiewicz K."/>
            <person name="Wedrychowicz H."/>
        </authorList>
    </citation>
    <scope>NUCLEOTIDE SEQUENCE [LARGE SCALE GENOMIC DNA]</scope>
    <source>
        <strain evidence="16 17">DSM 2631</strain>
    </source>
</reference>
<dbReference type="STRING" id="1533.SAMN05443638_103116"/>
<dbReference type="Proteomes" id="UP000184035">
    <property type="component" value="Unassembled WGS sequence"/>
</dbReference>
<dbReference type="GO" id="GO:0005524">
    <property type="term" value="F:ATP binding"/>
    <property type="evidence" value="ECO:0007669"/>
    <property type="project" value="UniProtKB-KW"/>
</dbReference>
<dbReference type="InterPro" id="IPR050398">
    <property type="entry name" value="HssS/ArlS-like"/>
</dbReference>
<keyword evidence="6" id="KW-0808">Transferase</keyword>
<dbReference type="Gene3D" id="3.30.565.10">
    <property type="entry name" value="Histidine kinase-like ATPase, C-terminal domain"/>
    <property type="match status" value="1"/>
</dbReference>
<dbReference type="SUPFAM" id="SSF55874">
    <property type="entry name" value="ATPase domain of HSP90 chaperone/DNA topoisomerase II/histidine kinase"/>
    <property type="match status" value="1"/>
</dbReference>
<evidence type="ECO:0000256" key="12">
    <source>
        <dbReference type="ARBA" id="ARBA00023012"/>
    </source>
</evidence>
<dbReference type="InterPro" id="IPR005467">
    <property type="entry name" value="His_kinase_dom"/>
</dbReference>
<dbReference type="PANTHER" id="PTHR45528:SF1">
    <property type="entry name" value="SENSOR HISTIDINE KINASE CPXA"/>
    <property type="match status" value="1"/>
</dbReference>
<dbReference type="Pfam" id="PF00512">
    <property type="entry name" value="HisKA"/>
    <property type="match status" value="1"/>
</dbReference>
<evidence type="ECO:0000256" key="4">
    <source>
        <dbReference type="ARBA" id="ARBA00022475"/>
    </source>
</evidence>
<dbReference type="FunFam" id="3.30.565.10:FF:000013">
    <property type="entry name" value="Two-component sensor histidine kinase"/>
    <property type="match status" value="1"/>
</dbReference>
<dbReference type="InterPro" id="IPR004358">
    <property type="entry name" value="Sig_transdc_His_kin-like_C"/>
</dbReference>
<keyword evidence="13 14" id="KW-0472">Membrane</keyword>
<keyword evidence="17" id="KW-1185">Reference proteome</keyword>
<dbReference type="EC" id="2.7.13.3" evidence="3"/>
<dbReference type="Pfam" id="PF02518">
    <property type="entry name" value="HATPase_c"/>
    <property type="match status" value="1"/>
</dbReference>
<dbReference type="EMBL" id="FQVM01000003">
    <property type="protein sequence ID" value="SHE47836.1"/>
    <property type="molecule type" value="Genomic_DNA"/>
</dbReference>
<feature type="transmembrane region" description="Helical" evidence="14">
    <location>
        <begin position="317"/>
        <end position="336"/>
    </location>
</feature>
<dbReference type="Gene3D" id="1.10.287.130">
    <property type="match status" value="1"/>
</dbReference>
<evidence type="ECO:0000256" key="2">
    <source>
        <dbReference type="ARBA" id="ARBA00004651"/>
    </source>
</evidence>